<gene>
    <name evidence="1" type="ORF">S01H4_44739</name>
</gene>
<comment type="caution">
    <text evidence="1">The sequence shown here is derived from an EMBL/GenBank/DDBJ whole genome shotgun (WGS) entry which is preliminary data.</text>
</comment>
<dbReference type="EMBL" id="BART01024840">
    <property type="protein sequence ID" value="GAG93544.1"/>
    <property type="molecule type" value="Genomic_DNA"/>
</dbReference>
<name>X1BC97_9ZZZZ</name>
<sequence length="52" mass="6254">MKDEQQCIFSPFSIFYLMELVYMATSKETRQELRPIFSSNQEQESEIIKDMI</sequence>
<dbReference type="Gene3D" id="3.30.497.10">
    <property type="entry name" value="Antithrombin, subunit I, domain 2"/>
    <property type="match status" value="1"/>
</dbReference>
<dbReference type="SUPFAM" id="SSF56574">
    <property type="entry name" value="Serpins"/>
    <property type="match status" value="1"/>
</dbReference>
<dbReference type="InterPro" id="IPR042178">
    <property type="entry name" value="Serpin_sf_1"/>
</dbReference>
<proteinExistence type="predicted"/>
<reference evidence="1" key="1">
    <citation type="journal article" date="2014" name="Front. Microbiol.">
        <title>High frequency of phylogenetically diverse reductive dehalogenase-homologous genes in deep subseafloor sedimentary metagenomes.</title>
        <authorList>
            <person name="Kawai M."/>
            <person name="Futagami T."/>
            <person name="Toyoda A."/>
            <person name="Takaki Y."/>
            <person name="Nishi S."/>
            <person name="Hori S."/>
            <person name="Arai W."/>
            <person name="Tsubouchi T."/>
            <person name="Morono Y."/>
            <person name="Uchiyama I."/>
            <person name="Ito T."/>
            <person name="Fujiyama A."/>
            <person name="Inagaki F."/>
            <person name="Takami H."/>
        </authorList>
    </citation>
    <scope>NUCLEOTIDE SEQUENCE</scope>
    <source>
        <strain evidence="1">Expedition CK06-06</strain>
    </source>
</reference>
<organism evidence="1">
    <name type="scientific">marine sediment metagenome</name>
    <dbReference type="NCBI Taxonomy" id="412755"/>
    <lineage>
        <taxon>unclassified sequences</taxon>
        <taxon>metagenomes</taxon>
        <taxon>ecological metagenomes</taxon>
    </lineage>
</organism>
<dbReference type="AlphaFoldDB" id="X1BC97"/>
<accession>X1BC97</accession>
<feature type="non-terminal residue" evidence="1">
    <location>
        <position position="52"/>
    </location>
</feature>
<dbReference type="InterPro" id="IPR036186">
    <property type="entry name" value="Serpin_sf"/>
</dbReference>
<protein>
    <submittedName>
        <fullName evidence="1">Uncharacterized protein</fullName>
    </submittedName>
</protein>
<evidence type="ECO:0000313" key="1">
    <source>
        <dbReference type="EMBL" id="GAG93544.1"/>
    </source>
</evidence>